<dbReference type="STRING" id="97972.A0A2V1CYM8"/>
<accession>A0A2V1CYM8</accession>
<dbReference type="AlphaFoldDB" id="A0A2V1CYM8"/>
<evidence type="ECO:0000313" key="2">
    <source>
        <dbReference type="EMBL" id="PVH90293.1"/>
    </source>
</evidence>
<protein>
    <submittedName>
        <fullName evidence="2">Uncharacterized protein</fullName>
    </submittedName>
</protein>
<gene>
    <name evidence="2" type="ORF">DM02DRAFT_49854</name>
</gene>
<reference evidence="2 3" key="1">
    <citation type="journal article" date="2018" name="Sci. Rep.">
        <title>Comparative genomics provides insights into the lifestyle and reveals functional heterogeneity of dark septate endophytic fungi.</title>
        <authorList>
            <person name="Knapp D.G."/>
            <person name="Nemeth J.B."/>
            <person name="Barry K."/>
            <person name="Hainaut M."/>
            <person name="Henrissat B."/>
            <person name="Johnson J."/>
            <person name="Kuo A."/>
            <person name="Lim J.H.P."/>
            <person name="Lipzen A."/>
            <person name="Nolan M."/>
            <person name="Ohm R.A."/>
            <person name="Tamas L."/>
            <person name="Grigoriev I.V."/>
            <person name="Spatafora J.W."/>
            <person name="Nagy L.G."/>
            <person name="Kovacs G.M."/>
        </authorList>
    </citation>
    <scope>NUCLEOTIDE SEQUENCE [LARGE SCALE GENOMIC DNA]</scope>
    <source>
        <strain evidence="2 3">DSE2036</strain>
    </source>
</reference>
<feature type="compositionally biased region" description="Basic and acidic residues" evidence="1">
    <location>
        <begin position="16"/>
        <end position="37"/>
    </location>
</feature>
<keyword evidence="3" id="KW-1185">Reference proteome</keyword>
<feature type="region of interest" description="Disordered" evidence="1">
    <location>
        <begin position="1"/>
        <end position="37"/>
    </location>
</feature>
<sequence>MFPAAGSLTTIVDGENQSRSRRDDEPHRPQRVGQLDRPRIRRRRGACESCKVKKTKCTCVSICISSIMCWRWVHIRFEIRSWLIAARCQPYLLLKLVEMM</sequence>
<evidence type="ECO:0000313" key="3">
    <source>
        <dbReference type="Proteomes" id="UP000244855"/>
    </source>
</evidence>
<organism evidence="2 3">
    <name type="scientific">Periconia macrospinosa</name>
    <dbReference type="NCBI Taxonomy" id="97972"/>
    <lineage>
        <taxon>Eukaryota</taxon>
        <taxon>Fungi</taxon>
        <taxon>Dikarya</taxon>
        <taxon>Ascomycota</taxon>
        <taxon>Pezizomycotina</taxon>
        <taxon>Dothideomycetes</taxon>
        <taxon>Pleosporomycetidae</taxon>
        <taxon>Pleosporales</taxon>
        <taxon>Massarineae</taxon>
        <taxon>Periconiaceae</taxon>
        <taxon>Periconia</taxon>
    </lineage>
</organism>
<proteinExistence type="predicted"/>
<evidence type="ECO:0000256" key="1">
    <source>
        <dbReference type="SAM" id="MobiDB-lite"/>
    </source>
</evidence>
<dbReference type="Proteomes" id="UP000244855">
    <property type="component" value="Unassembled WGS sequence"/>
</dbReference>
<name>A0A2V1CYM8_9PLEO</name>
<dbReference type="EMBL" id="KZ806459">
    <property type="protein sequence ID" value="PVH90293.1"/>
    <property type="molecule type" value="Genomic_DNA"/>
</dbReference>